<evidence type="ECO:0000259" key="2">
    <source>
        <dbReference type="PROSITE" id="PS51841"/>
    </source>
</evidence>
<dbReference type="InterPro" id="IPR036415">
    <property type="entry name" value="Lamin_tail_dom_sf"/>
</dbReference>
<dbReference type="InterPro" id="IPR008947">
    <property type="entry name" value="PLipase_C/P1_nuclease_dom_sf"/>
</dbReference>
<feature type="region of interest" description="Disordered" evidence="1">
    <location>
        <begin position="397"/>
        <end position="471"/>
    </location>
</feature>
<dbReference type="EMBL" id="MEYK01000015">
    <property type="protein sequence ID" value="OGD25294.1"/>
    <property type="molecule type" value="Genomic_DNA"/>
</dbReference>
<evidence type="ECO:0000313" key="3">
    <source>
        <dbReference type="EMBL" id="OGD25294.1"/>
    </source>
</evidence>
<dbReference type="InterPro" id="IPR011050">
    <property type="entry name" value="Pectin_lyase_fold/virulence"/>
</dbReference>
<accession>A0A1F5B408</accession>
<feature type="compositionally biased region" description="Gly residues" evidence="1">
    <location>
        <begin position="428"/>
        <end position="449"/>
    </location>
</feature>
<sequence>MKIKLVNKNLIAILAGGLFLISGFLFYQNIKAYSDTTTHPDLTREIIDFYELSGGKKFTDEQKQWVIQGSIDEDAAPRWLNHFYDPVFERGLDTPMPFVNGYSSKNWGLYSKYQLARLGQTGTAGVMIAGKSDPSSMPFVFSYEAGIERYARNKEKDAYLTLGHILHLIEDLTVPEHTRNDPHPGGKLPSYYENWTKDNSSGLTQNLGKRLFVKGNKPVIYADLESYFNNLATYTNTHFFSPDTTKSEIYSKPKIVFEDGTFAYGKDENGELFDLAIVTTDKSLKKTYSLKDENDQISQEYWLRLSRQAVINGAGVIGLFLNQATAARDAELAKQKGAQPLAKKSSFISQIINFFSSPNAPTSEPALIITSEPAPAAPKIVKSAPKPVSAPIVTSAPSSAVSAPAPSPSPAPPPQNQYPQSNPPMVYGSGGGGGGGGSAPIITSGGGGTSSNSSQNTQTQTQTTPTSESLNVSTFQAGDLVINEIMYDLEGSDTTNNKSREWVEIFNNSGHEIILTGGNGGWRFSDGSNHLLNEPAAQGSMIIPAGGYAIFAGDATTFLIDHPGFDGIVIDTVMSLKNTSTVLKISAPDGTVIDEVTYNSSWGANGNGKTLERKSAGGGSNDAANWGFSSVDGGTPGAVNNWFIAITTPETATTTLATATSSPSFLGLGTDIPATTTITTNTTWTLAGSPYRLLFDGTKWPTIAAGSILTIEPGVKIIPQSGGLTALEIQGTLNAIGTASAPIIFTSIKDSDGLASTTPQKGDWLNIAFSQGSQANLDYVEFRYGGQGIAPPLHEMVNIVGATVNIKNSKFSNSQSTALHLMDSSGVIENSIFSDNNCGISVDSINGVANTAYGGCYGVHTSGQILSSTALEIRNNQFIRNKLIGVEVRSGTAPTINSNIFTDNGYPIKIESSYPAITNSQLVNSTTSPNILGGIAISGYTHFSQNYTLKKDLPYILETNGPALSPYVDLGVTLTLESGTMFKTNNPNSILFVYGNLVASTTSDNPIVFTSLKDDSRGGDTNGDGSTSSPQNNDWANIKFFAGSIGNFINTIFNYGGSGFVPHNLPPTNTLAKDFPAIVVSGISPSATSSQWIAEHSYNFNKIIIHKFSTANSLNLIYKIGIKDSGNNFIAAVELPNMQNITETELSVAVQGQFMAGEKYYAAIETADSFSAGQDAGGKLAVAFYELTPGEPANPAISIDAGATVVVQ</sequence>
<dbReference type="InterPro" id="IPR012334">
    <property type="entry name" value="Pectin_lyas_fold"/>
</dbReference>
<evidence type="ECO:0000313" key="4">
    <source>
        <dbReference type="Proteomes" id="UP000176431"/>
    </source>
</evidence>
<feature type="compositionally biased region" description="Low complexity" evidence="1">
    <location>
        <begin position="450"/>
        <end position="467"/>
    </location>
</feature>
<dbReference type="InterPro" id="IPR001322">
    <property type="entry name" value="Lamin_tail_dom"/>
</dbReference>
<proteinExistence type="predicted"/>
<dbReference type="Pfam" id="PF13229">
    <property type="entry name" value="Beta_helix"/>
    <property type="match status" value="1"/>
</dbReference>
<protein>
    <recommendedName>
        <fullName evidence="2">LTD domain-containing protein</fullName>
    </recommendedName>
</protein>
<dbReference type="AlphaFoldDB" id="A0A1F5B408"/>
<reference evidence="3 4" key="1">
    <citation type="journal article" date="2016" name="Nat. Commun.">
        <title>Thousands of microbial genomes shed light on interconnected biogeochemical processes in an aquifer system.</title>
        <authorList>
            <person name="Anantharaman K."/>
            <person name="Brown C.T."/>
            <person name="Hug L.A."/>
            <person name="Sharon I."/>
            <person name="Castelle C.J."/>
            <person name="Probst A.J."/>
            <person name="Thomas B.C."/>
            <person name="Singh A."/>
            <person name="Wilkins M.J."/>
            <person name="Karaoz U."/>
            <person name="Brodie E.L."/>
            <person name="Williams K.H."/>
            <person name="Hubbard S.S."/>
            <person name="Banfield J.F."/>
        </authorList>
    </citation>
    <scope>NUCLEOTIDE SEQUENCE [LARGE SCALE GENOMIC DNA]</scope>
</reference>
<name>A0A1F5B408_9BACT</name>
<feature type="domain" description="LTD" evidence="2">
    <location>
        <begin position="464"/>
        <end position="600"/>
    </location>
</feature>
<dbReference type="PROSITE" id="PS51841">
    <property type="entry name" value="LTD"/>
    <property type="match status" value="1"/>
</dbReference>
<dbReference type="Gene3D" id="1.10.575.10">
    <property type="entry name" value="P1 Nuclease"/>
    <property type="match status" value="1"/>
</dbReference>
<dbReference type="InterPro" id="IPR039448">
    <property type="entry name" value="Beta_helix"/>
</dbReference>
<evidence type="ECO:0000256" key="1">
    <source>
        <dbReference type="SAM" id="MobiDB-lite"/>
    </source>
</evidence>
<dbReference type="GO" id="GO:0016788">
    <property type="term" value="F:hydrolase activity, acting on ester bonds"/>
    <property type="evidence" value="ECO:0007669"/>
    <property type="project" value="InterPro"/>
</dbReference>
<dbReference type="Gene3D" id="2.160.20.10">
    <property type="entry name" value="Single-stranded right-handed beta-helix, Pectin lyase-like"/>
    <property type="match status" value="1"/>
</dbReference>
<dbReference type="SUPFAM" id="SSF74853">
    <property type="entry name" value="Lamin A/C globular tail domain"/>
    <property type="match status" value="1"/>
</dbReference>
<feature type="region of interest" description="Disordered" evidence="1">
    <location>
        <begin position="1010"/>
        <end position="1031"/>
    </location>
</feature>
<comment type="caution">
    <text evidence="3">The sequence shown here is derived from an EMBL/GenBank/DDBJ whole genome shotgun (WGS) entry which is preliminary data.</text>
</comment>
<dbReference type="SUPFAM" id="SSF51126">
    <property type="entry name" value="Pectin lyase-like"/>
    <property type="match status" value="1"/>
</dbReference>
<gene>
    <name evidence="3" type="ORF">A2819_00215</name>
</gene>
<dbReference type="Proteomes" id="UP000176431">
    <property type="component" value="Unassembled WGS sequence"/>
</dbReference>
<dbReference type="SUPFAM" id="SSF48537">
    <property type="entry name" value="Phospholipase C/P1 nuclease"/>
    <property type="match status" value="1"/>
</dbReference>
<organism evidence="3 4">
    <name type="scientific">Candidatus Azambacteria bacterium RIFCSPHIGHO2_01_FULL_40_24</name>
    <dbReference type="NCBI Taxonomy" id="1797301"/>
    <lineage>
        <taxon>Bacteria</taxon>
        <taxon>Candidatus Azamiibacteriota</taxon>
    </lineage>
</organism>
<feature type="compositionally biased region" description="Pro residues" evidence="1">
    <location>
        <begin position="405"/>
        <end position="416"/>
    </location>
</feature>
<dbReference type="Pfam" id="PF00932">
    <property type="entry name" value="LTD"/>
    <property type="match status" value="1"/>
</dbReference>